<comment type="caution">
    <text evidence="3">The sequence shown here is derived from an EMBL/GenBank/DDBJ whole genome shotgun (WGS) entry which is preliminary data.</text>
</comment>
<dbReference type="InterPro" id="IPR018647">
    <property type="entry name" value="SLFN_3-like_DNA/RNA_helicase"/>
</dbReference>
<dbReference type="GO" id="GO:0004386">
    <property type="term" value="F:helicase activity"/>
    <property type="evidence" value="ECO:0007669"/>
    <property type="project" value="UniProtKB-KW"/>
</dbReference>
<reference evidence="4" key="1">
    <citation type="journal article" date="2019" name="Int. J. Syst. Evol. Microbiol.">
        <title>The Global Catalogue of Microorganisms (GCM) 10K type strain sequencing project: providing services to taxonomists for standard genome sequencing and annotation.</title>
        <authorList>
            <consortium name="The Broad Institute Genomics Platform"/>
            <consortium name="The Broad Institute Genome Sequencing Center for Infectious Disease"/>
            <person name="Wu L."/>
            <person name="Ma J."/>
        </authorList>
    </citation>
    <scope>NUCLEOTIDE SEQUENCE [LARGE SCALE GENOMIC DNA]</scope>
    <source>
        <strain evidence="4">CGMCC 4.7304</strain>
    </source>
</reference>
<protein>
    <submittedName>
        <fullName evidence="3">DNA/RNA helicase domain-containing protein</fullName>
    </submittedName>
</protein>
<keyword evidence="4" id="KW-1185">Reference proteome</keyword>
<dbReference type="Proteomes" id="UP001595858">
    <property type="component" value="Unassembled WGS sequence"/>
</dbReference>
<dbReference type="EMBL" id="JBHSIY010000029">
    <property type="protein sequence ID" value="MFC4869528.1"/>
    <property type="molecule type" value="Genomic_DNA"/>
</dbReference>
<evidence type="ECO:0000256" key="1">
    <source>
        <dbReference type="SAM" id="MobiDB-lite"/>
    </source>
</evidence>
<gene>
    <name evidence="3" type="ORF">ACFPCZ_23080</name>
</gene>
<evidence type="ECO:0000259" key="2">
    <source>
        <dbReference type="Pfam" id="PF09848"/>
    </source>
</evidence>
<accession>A0ABV9ST49</accession>
<organism evidence="3 4">
    <name type="scientific">Streptomonospora arabica</name>
    <dbReference type="NCBI Taxonomy" id="412417"/>
    <lineage>
        <taxon>Bacteria</taxon>
        <taxon>Bacillati</taxon>
        <taxon>Actinomycetota</taxon>
        <taxon>Actinomycetes</taxon>
        <taxon>Streptosporangiales</taxon>
        <taxon>Nocardiopsidaceae</taxon>
        <taxon>Streptomonospora</taxon>
    </lineage>
</organism>
<keyword evidence="3" id="KW-0347">Helicase</keyword>
<evidence type="ECO:0000313" key="3">
    <source>
        <dbReference type="EMBL" id="MFC4869528.1"/>
    </source>
</evidence>
<dbReference type="Pfam" id="PF09848">
    <property type="entry name" value="SLFN-g3_helicase"/>
    <property type="match status" value="1"/>
</dbReference>
<keyword evidence="3" id="KW-0547">Nucleotide-binding</keyword>
<feature type="compositionally biased region" description="Pro residues" evidence="1">
    <location>
        <begin position="195"/>
        <end position="204"/>
    </location>
</feature>
<proteinExistence type="predicted"/>
<keyword evidence="3" id="KW-0067">ATP-binding</keyword>
<dbReference type="InterPro" id="IPR027417">
    <property type="entry name" value="P-loop_NTPase"/>
</dbReference>
<feature type="region of interest" description="Disordered" evidence="1">
    <location>
        <begin position="168"/>
        <end position="204"/>
    </location>
</feature>
<sequence>MLDFIPLLRDADVFCMINMHNADRAVLNAITPSAQQLSEVGEMRPFTRMYGCREEHFFERALGEILTADNADAHARELLDAPVAPTEPLMSAVSAGVRSRSVFTLLDEQREDYDYVKSRVTKSKKGDRKEVVLIVGGPGTGKSVIALELLDWLSRSRHRAVHATGSRAFTSPCGTRRTTTAAGLGRSISTSTTSPGPPPMISTL</sequence>
<keyword evidence="3" id="KW-0378">Hydrolase</keyword>
<evidence type="ECO:0000313" key="4">
    <source>
        <dbReference type="Proteomes" id="UP001595858"/>
    </source>
</evidence>
<feature type="domain" description="Schlafen group 3-like DNA/RNA helicase" evidence="2">
    <location>
        <begin position="129"/>
        <end position="170"/>
    </location>
</feature>
<name>A0ABV9ST49_9ACTN</name>
<dbReference type="SUPFAM" id="SSF52540">
    <property type="entry name" value="P-loop containing nucleoside triphosphate hydrolases"/>
    <property type="match status" value="1"/>
</dbReference>
<dbReference type="RefSeq" id="WP_344141149.1">
    <property type="nucleotide sequence ID" value="NZ_BAAAQI010000002.1"/>
</dbReference>
<feature type="compositionally biased region" description="Low complexity" evidence="1">
    <location>
        <begin position="174"/>
        <end position="194"/>
    </location>
</feature>